<dbReference type="GO" id="GO:0005524">
    <property type="term" value="F:ATP binding"/>
    <property type="evidence" value="ECO:0007669"/>
    <property type="project" value="UniProtKB-KW"/>
</dbReference>
<proteinExistence type="inferred from homology"/>
<evidence type="ECO:0000259" key="5">
    <source>
        <dbReference type="PROSITE" id="PS50893"/>
    </source>
</evidence>
<keyword evidence="2" id="KW-0813">Transport</keyword>
<dbReference type="SMART" id="SM00382">
    <property type="entry name" value="AAA"/>
    <property type="match status" value="1"/>
</dbReference>
<dbReference type="InterPro" id="IPR017871">
    <property type="entry name" value="ABC_transporter-like_CS"/>
</dbReference>
<dbReference type="EMBL" id="JAMQKB010000006">
    <property type="protein sequence ID" value="MDC3424488.1"/>
    <property type="molecule type" value="Genomic_DNA"/>
</dbReference>
<keyword evidence="4 6" id="KW-0067">ATP-binding</keyword>
<dbReference type="FunFam" id="3.40.50.300:FF:000016">
    <property type="entry name" value="Oligopeptide ABC transporter ATP-binding component"/>
    <property type="match status" value="1"/>
</dbReference>
<comment type="similarity">
    <text evidence="1">Belongs to the ABC transporter superfamily.</text>
</comment>
<dbReference type="Gene3D" id="3.40.50.300">
    <property type="entry name" value="P-loop containing nucleotide triphosphate hydrolases"/>
    <property type="match status" value="1"/>
</dbReference>
<evidence type="ECO:0000313" key="6">
    <source>
        <dbReference type="EMBL" id="MDC3424488.1"/>
    </source>
</evidence>
<evidence type="ECO:0000256" key="1">
    <source>
        <dbReference type="ARBA" id="ARBA00005417"/>
    </source>
</evidence>
<dbReference type="SUPFAM" id="SSF52540">
    <property type="entry name" value="P-loop containing nucleoside triphosphate hydrolases"/>
    <property type="match status" value="1"/>
</dbReference>
<feature type="domain" description="ABC transporter" evidence="5">
    <location>
        <begin position="7"/>
        <end position="252"/>
    </location>
</feature>
<dbReference type="RefSeq" id="WP_272436293.1">
    <property type="nucleotide sequence ID" value="NZ_JAMQKB010000006.1"/>
</dbReference>
<dbReference type="InterPro" id="IPR013563">
    <property type="entry name" value="Oligopep_ABC_C"/>
</dbReference>
<dbReference type="GO" id="GO:0016887">
    <property type="term" value="F:ATP hydrolysis activity"/>
    <property type="evidence" value="ECO:0007669"/>
    <property type="project" value="InterPro"/>
</dbReference>
<sequence>MKKDRTLKVTNLKKHFHIGKGQTLKAVNGVSFDVYKGETFGLVGESGCGKSTIGRTIMGLYDRSDGEVLFDGKNIHELDEKETFSFRKNMQMIFQDPYASLNPRSTVSEVISEPMEIHGLYRNKKERLERVYQLLEEVGLSRDHANRYPHEFSGGQRQRIGIARALALNPDFIIADEPISALDVSVQAQVVNLLQKLQEEKGLTYLFIAHDLSMVKHISDRIGVMYLGNLVELTESEQLYSNPLHPYTKALLSAIPIPDPDVEETRERMILQGELPSPIDPPSGCVFRTRCPFAMEACAQQIPKWQKVEDKHYVACHIYNDDIKDKRPIHGRATETIPN</sequence>
<keyword evidence="7" id="KW-1185">Reference proteome</keyword>
<dbReference type="PROSITE" id="PS50893">
    <property type="entry name" value="ABC_TRANSPORTER_2"/>
    <property type="match status" value="1"/>
</dbReference>
<dbReference type="CDD" id="cd03257">
    <property type="entry name" value="ABC_NikE_OppD_transporters"/>
    <property type="match status" value="1"/>
</dbReference>
<evidence type="ECO:0000256" key="4">
    <source>
        <dbReference type="ARBA" id="ARBA00022840"/>
    </source>
</evidence>
<dbReference type="InterPro" id="IPR027417">
    <property type="entry name" value="P-loop_NTPase"/>
</dbReference>
<dbReference type="PANTHER" id="PTHR43776">
    <property type="entry name" value="TRANSPORT ATP-BINDING PROTEIN"/>
    <property type="match status" value="1"/>
</dbReference>
<dbReference type="InterPro" id="IPR003439">
    <property type="entry name" value="ABC_transporter-like_ATP-bd"/>
</dbReference>
<evidence type="ECO:0000313" key="7">
    <source>
        <dbReference type="Proteomes" id="UP001145050"/>
    </source>
</evidence>
<evidence type="ECO:0000256" key="2">
    <source>
        <dbReference type="ARBA" id="ARBA00022448"/>
    </source>
</evidence>
<dbReference type="InterPro" id="IPR003593">
    <property type="entry name" value="AAA+_ATPase"/>
</dbReference>
<reference evidence="6" key="1">
    <citation type="submission" date="2022-06" db="EMBL/GenBank/DDBJ databases">
        <title>Aquibacillus sp. a new bacterium isolated from soil saline samples.</title>
        <authorList>
            <person name="Galisteo C."/>
            <person name="De La Haba R."/>
            <person name="Sanchez-Porro C."/>
            <person name="Ventosa A."/>
        </authorList>
    </citation>
    <scope>NUCLEOTIDE SEQUENCE</scope>
    <source>
        <strain evidence="6">3ASR75-11</strain>
    </source>
</reference>
<dbReference type="AlphaFoldDB" id="A0A9X3WTS6"/>
<gene>
    <name evidence="6" type="ORF">NC797_08190</name>
</gene>
<organism evidence="6 7">
    <name type="scientific">Terrihalobacillus insolitus</name>
    <dbReference type="NCBI Taxonomy" id="2950438"/>
    <lineage>
        <taxon>Bacteria</taxon>
        <taxon>Bacillati</taxon>
        <taxon>Bacillota</taxon>
        <taxon>Bacilli</taxon>
        <taxon>Bacillales</taxon>
        <taxon>Bacillaceae</taxon>
        <taxon>Terrihalobacillus</taxon>
    </lineage>
</organism>
<dbReference type="Pfam" id="PF00005">
    <property type="entry name" value="ABC_tran"/>
    <property type="match status" value="1"/>
</dbReference>
<protein>
    <submittedName>
        <fullName evidence="6">ATP-binding cassette domain-containing protein</fullName>
    </submittedName>
</protein>
<accession>A0A9X3WTS6</accession>
<dbReference type="Pfam" id="PF08352">
    <property type="entry name" value="oligo_HPY"/>
    <property type="match status" value="1"/>
</dbReference>
<dbReference type="Proteomes" id="UP001145050">
    <property type="component" value="Unassembled WGS sequence"/>
</dbReference>
<keyword evidence="3" id="KW-0547">Nucleotide-binding</keyword>
<comment type="caution">
    <text evidence="6">The sequence shown here is derived from an EMBL/GenBank/DDBJ whole genome shotgun (WGS) entry which is preliminary data.</text>
</comment>
<evidence type="ECO:0000256" key="3">
    <source>
        <dbReference type="ARBA" id="ARBA00022741"/>
    </source>
</evidence>
<dbReference type="PROSITE" id="PS00211">
    <property type="entry name" value="ABC_TRANSPORTER_1"/>
    <property type="match status" value="1"/>
</dbReference>
<dbReference type="GO" id="GO:0015833">
    <property type="term" value="P:peptide transport"/>
    <property type="evidence" value="ECO:0007669"/>
    <property type="project" value="InterPro"/>
</dbReference>
<dbReference type="PANTHER" id="PTHR43776:SF7">
    <property type="entry name" value="D,D-DIPEPTIDE TRANSPORT ATP-BINDING PROTEIN DDPF-RELATED"/>
    <property type="match status" value="1"/>
</dbReference>
<dbReference type="InterPro" id="IPR050319">
    <property type="entry name" value="ABC_transp_ATP-bind"/>
</dbReference>
<name>A0A9X3WTS6_9BACI</name>
<dbReference type="NCBIfam" id="TIGR01727">
    <property type="entry name" value="oligo_HPY"/>
    <property type="match status" value="1"/>
</dbReference>
<dbReference type="GO" id="GO:0055085">
    <property type="term" value="P:transmembrane transport"/>
    <property type="evidence" value="ECO:0007669"/>
    <property type="project" value="UniProtKB-ARBA"/>
</dbReference>